<name>A0A078A276_STYLE</name>
<keyword evidence="3" id="KW-1185">Reference proteome</keyword>
<evidence type="ECO:0000256" key="1">
    <source>
        <dbReference type="SAM" id="MobiDB-lite"/>
    </source>
</evidence>
<dbReference type="EMBL" id="CCKQ01004782">
    <property type="protein sequence ID" value="CDW75937.1"/>
    <property type="molecule type" value="Genomic_DNA"/>
</dbReference>
<feature type="compositionally biased region" description="Polar residues" evidence="1">
    <location>
        <begin position="195"/>
        <end position="218"/>
    </location>
</feature>
<gene>
    <name evidence="2" type="primary">Contig2069.g2230</name>
    <name evidence="2" type="ORF">STYLEM_4933</name>
</gene>
<evidence type="ECO:0000313" key="3">
    <source>
        <dbReference type="Proteomes" id="UP000039865"/>
    </source>
</evidence>
<evidence type="ECO:0000313" key="2">
    <source>
        <dbReference type="EMBL" id="CDW75937.1"/>
    </source>
</evidence>
<sequence length="218" mass="25526">MYNNSKLGQPIFQSELEKFLDTFKSKVPIQQSLNLNLVGNMNKHLLNSISMQIVEQDSKVASAIQLVDSLDKYILKNRLDETTFTFKEQQLELLQEYIFALNNFLKNQYKSRITQSNLKDMLQLVQNNQPAILKQIFKIAKYFIDLSQSFVKDKFLYTIEKAKYLFLEFENLKNFREKIKPLDQIDIQIDHQQHSTSAQNDSNSKVSQVDTKTQNTSQ</sequence>
<accession>A0A078A276</accession>
<organism evidence="2 3">
    <name type="scientific">Stylonychia lemnae</name>
    <name type="common">Ciliate</name>
    <dbReference type="NCBI Taxonomy" id="5949"/>
    <lineage>
        <taxon>Eukaryota</taxon>
        <taxon>Sar</taxon>
        <taxon>Alveolata</taxon>
        <taxon>Ciliophora</taxon>
        <taxon>Intramacronucleata</taxon>
        <taxon>Spirotrichea</taxon>
        <taxon>Stichotrichia</taxon>
        <taxon>Sporadotrichida</taxon>
        <taxon>Oxytrichidae</taxon>
        <taxon>Stylonychinae</taxon>
        <taxon>Stylonychia</taxon>
    </lineage>
</organism>
<dbReference type="InParanoid" id="A0A078A276"/>
<dbReference type="Proteomes" id="UP000039865">
    <property type="component" value="Unassembled WGS sequence"/>
</dbReference>
<protein>
    <submittedName>
        <fullName evidence="2">Uncharacterized protein</fullName>
    </submittedName>
</protein>
<feature type="region of interest" description="Disordered" evidence="1">
    <location>
        <begin position="191"/>
        <end position="218"/>
    </location>
</feature>
<reference evidence="2 3" key="1">
    <citation type="submission" date="2014-06" db="EMBL/GenBank/DDBJ databases">
        <authorList>
            <person name="Swart Estienne"/>
        </authorList>
    </citation>
    <scope>NUCLEOTIDE SEQUENCE [LARGE SCALE GENOMIC DNA]</scope>
    <source>
        <strain evidence="2 3">130c</strain>
    </source>
</reference>
<proteinExistence type="predicted"/>
<dbReference type="AlphaFoldDB" id="A0A078A276"/>